<dbReference type="InterPro" id="IPR029058">
    <property type="entry name" value="AB_hydrolase_fold"/>
</dbReference>
<dbReference type="InterPro" id="IPR050583">
    <property type="entry name" value="Mycobacterial_A85_antigen"/>
</dbReference>
<dbReference type="GO" id="GO:0016747">
    <property type="term" value="F:acyltransferase activity, transferring groups other than amino-acyl groups"/>
    <property type="evidence" value="ECO:0007669"/>
    <property type="project" value="TreeGrafter"/>
</dbReference>
<dbReference type="AlphaFoldDB" id="A0A5A7SCB8"/>
<dbReference type="RefSeq" id="WP_149431147.1">
    <property type="nucleotide sequence ID" value="NZ_VLNY01000006.1"/>
</dbReference>
<dbReference type="Gene3D" id="3.40.50.1820">
    <property type="entry name" value="alpha/beta hydrolase"/>
    <property type="match status" value="1"/>
</dbReference>
<dbReference type="Proteomes" id="UP000322244">
    <property type="component" value="Unassembled WGS sequence"/>
</dbReference>
<feature type="chain" id="PRO_5038990291" evidence="1">
    <location>
        <begin position="36"/>
        <end position="344"/>
    </location>
</feature>
<sequence length="344" mass="35968">MLRASPFAGSARARAMLVGVIAASAISLVSVPAVATADPAPAQSAGSHLVSAKKTAAQRMTVVVHSAAMDKDITLDVLRPADTSVPRPTLYLLSGVEGASDIYGWANNTDVVQYFADKNVNVVIPWGGASSYYSDWKNDDPTLGRNKWSTFLTRELPPVLNSSLGATGVNALAGMSMSGTSALNLAIAAPGLYKAVGAFSGCAMTSDPLGAAYVATTVADFYGNPINMWGLPTDPTWIANDPYRNAEKLRGTQLYLSNGTGLPGKHDTLNSPWINSDPAALATTVLKGGTLEAATGVCAHQMADRLAQLQIPATVNFHPGTHSWGYWQDDLSNFWPMAAAAIGA</sequence>
<reference evidence="2 3" key="1">
    <citation type="submission" date="2019-07" db="EMBL/GenBank/DDBJ databases">
        <title>Rhodococcus cavernicolus sp. nov., isolated from a cave.</title>
        <authorList>
            <person name="Lee S.D."/>
        </authorList>
    </citation>
    <scope>NUCLEOTIDE SEQUENCE [LARGE SCALE GENOMIC DNA]</scope>
    <source>
        <strain evidence="2 3">C1-24</strain>
    </source>
</reference>
<accession>A0A5A7SCB8</accession>
<dbReference type="EMBL" id="VLNY01000006">
    <property type="protein sequence ID" value="KAA0022387.1"/>
    <property type="molecule type" value="Genomic_DNA"/>
</dbReference>
<dbReference type="SUPFAM" id="SSF53474">
    <property type="entry name" value="alpha/beta-Hydrolases"/>
    <property type="match status" value="1"/>
</dbReference>
<comment type="caution">
    <text evidence="2">The sequence shown here is derived from an EMBL/GenBank/DDBJ whole genome shotgun (WGS) entry which is preliminary data.</text>
</comment>
<dbReference type="Pfam" id="PF00756">
    <property type="entry name" value="Esterase"/>
    <property type="match status" value="1"/>
</dbReference>
<feature type="signal peptide" evidence="1">
    <location>
        <begin position="1"/>
        <end position="35"/>
    </location>
</feature>
<evidence type="ECO:0000313" key="3">
    <source>
        <dbReference type="Proteomes" id="UP000322244"/>
    </source>
</evidence>
<organism evidence="2 3">
    <name type="scientific">Antrihabitans cavernicola</name>
    <dbReference type="NCBI Taxonomy" id="2495913"/>
    <lineage>
        <taxon>Bacteria</taxon>
        <taxon>Bacillati</taxon>
        <taxon>Actinomycetota</taxon>
        <taxon>Actinomycetes</taxon>
        <taxon>Mycobacteriales</taxon>
        <taxon>Nocardiaceae</taxon>
        <taxon>Antrihabitans</taxon>
    </lineage>
</organism>
<name>A0A5A7SCB8_9NOCA</name>
<protein>
    <submittedName>
        <fullName evidence="2">Esterase family protein</fullName>
    </submittedName>
</protein>
<dbReference type="PANTHER" id="PTHR48098:SF1">
    <property type="entry name" value="DIACYLGLYCEROL ACYLTRANSFERASE_MYCOLYLTRANSFERASE AG85A"/>
    <property type="match status" value="1"/>
</dbReference>
<evidence type="ECO:0000256" key="1">
    <source>
        <dbReference type="SAM" id="SignalP"/>
    </source>
</evidence>
<dbReference type="PANTHER" id="PTHR48098">
    <property type="entry name" value="ENTEROCHELIN ESTERASE-RELATED"/>
    <property type="match status" value="1"/>
</dbReference>
<evidence type="ECO:0000313" key="2">
    <source>
        <dbReference type="EMBL" id="KAA0022387.1"/>
    </source>
</evidence>
<dbReference type="InterPro" id="IPR000801">
    <property type="entry name" value="Esterase-like"/>
</dbReference>
<gene>
    <name evidence="2" type="ORF">FOY51_14640</name>
</gene>
<dbReference type="OrthoDB" id="4510758at2"/>
<keyword evidence="1" id="KW-0732">Signal</keyword>
<keyword evidence="3" id="KW-1185">Reference proteome</keyword>
<proteinExistence type="predicted"/>